<dbReference type="Pfam" id="PF13244">
    <property type="entry name" value="MbhD"/>
    <property type="match status" value="1"/>
</dbReference>
<keyword evidence="5 6" id="KW-0472">Membrane</keyword>
<dbReference type="AlphaFoldDB" id="A8F8X5"/>
<dbReference type="Proteomes" id="UP000002016">
    <property type="component" value="Chromosome"/>
</dbReference>
<evidence type="ECO:0000256" key="3">
    <source>
        <dbReference type="ARBA" id="ARBA00022692"/>
    </source>
</evidence>
<feature type="domain" description="Solute-binding protein family 3/N-terminal" evidence="7">
    <location>
        <begin position="89"/>
        <end position="229"/>
    </location>
</feature>
<dbReference type="SUPFAM" id="SSF53850">
    <property type="entry name" value="Periplasmic binding protein-like II"/>
    <property type="match status" value="1"/>
</dbReference>
<dbReference type="KEGG" id="tle:Tlet_2055"/>
<accession>A8F8X5</accession>
<evidence type="ECO:0000313" key="9">
    <source>
        <dbReference type="EMBL" id="ABV34609.1"/>
    </source>
</evidence>
<evidence type="ECO:0000256" key="6">
    <source>
        <dbReference type="SAM" id="Phobius"/>
    </source>
</evidence>
<evidence type="ECO:0000256" key="2">
    <source>
        <dbReference type="ARBA" id="ARBA00022475"/>
    </source>
</evidence>
<dbReference type="InterPro" id="IPR025383">
    <property type="entry name" value="MrpA_C/MbhD"/>
</dbReference>
<protein>
    <submittedName>
        <fullName evidence="9">Putative multicomponent Na+:H+ antiporter subunit B</fullName>
    </submittedName>
</protein>
<organism evidence="9 10">
    <name type="scientific">Pseudothermotoga lettingae (strain ATCC BAA-301 / DSM 14385 / NBRC 107922 / TMO)</name>
    <name type="common">Thermotoga lettingae</name>
    <dbReference type="NCBI Taxonomy" id="416591"/>
    <lineage>
        <taxon>Bacteria</taxon>
        <taxon>Thermotogati</taxon>
        <taxon>Thermotogota</taxon>
        <taxon>Thermotogae</taxon>
        <taxon>Thermotogales</taxon>
        <taxon>Thermotogaceae</taxon>
        <taxon>Pseudothermotoga</taxon>
    </lineage>
</organism>
<feature type="domain" description="MrpA C-terminal/MbhD" evidence="8">
    <location>
        <begin position="7"/>
        <end position="72"/>
    </location>
</feature>
<evidence type="ECO:0000256" key="1">
    <source>
        <dbReference type="ARBA" id="ARBA00004651"/>
    </source>
</evidence>
<proteinExistence type="predicted"/>
<comment type="subcellular location">
    <subcellularLocation>
        <location evidence="1">Cell membrane</location>
        <topology evidence="1">Multi-pass membrane protein</topology>
    </subcellularLocation>
</comment>
<evidence type="ECO:0000259" key="7">
    <source>
        <dbReference type="Pfam" id="PF00497"/>
    </source>
</evidence>
<dbReference type="Pfam" id="PF00497">
    <property type="entry name" value="SBP_bac_3"/>
    <property type="match status" value="1"/>
</dbReference>
<keyword evidence="3 6" id="KW-0812">Transmembrane</keyword>
<dbReference type="RefSeq" id="WP_012004085.1">
    <property type="nucleotide sequence ID" value="NC_009828.1"/>
</dbReference>
<gene>
    <name evidence="9" type="ordered locus">Tlet_2055</name>
</gene>
<reference evidence="9 10" key="1">
    <citation type="submission" date="2007-08" db="EMBL/GenBank/DDBJ databases">
        <title>Complete sequence of Thermotoga lettingae TMO.</title>
        <authorList>
            <consortium name="US DOE Joint Genome Institute"/>
            <person name="Copeland A."/>
            <person name="Lucas S."/>
            <person name="Lapidus A."/>
            <person name="Barry K."/>
            <person name="Glavina del Rio T."/>
            <person name="Dalin E."/>
            <person name="Tice H."/>
            <person name="Pitluck S."/>
            <person name="Foster B."/>
            <person name="Bruce D."/>
            <person name="Schmutz J."/>
            <person name="Larimer F."/>
            <person name="Land M."/>
            <person name="Hauser L."/>
            <person name="Kyrpides N."/>
            <person name="Mikhailova N."/>
            <person name="Nelson K."/>
            <person name="Gogarten J.P."/>
            <person name="Noll K."/>
            <person name="Richardson P."/>
        </authorList>
    </citation>
    <scope>NUCLEOTIDE SEQUENCE [LARGE SCALE GENOMIC DNA]</scope>
    <source>
        <strain evidence="10">ATCC BAA-301 / DSM 14385 / NBRC 107922 / TMO</strain>
    </source>
</reference>
<keyword evidence="2" id="KW-1003">Cell membrane</keyword>
<evidence type="ECO:0000313" key="10">
    <source>
        <dbReference type="Proteomes" id="UP000002016"/>
    </source>
</evidence>
<evidence type="ECO:0000256" key="4">
    <source>
        <dbReference type="ARBA" id="ARBA00022989"/>
    </source>
</evidence>
<evidence type="ECO:0000256" key="5">
    <source>
        <dbReference type="ARBA" id="ARBA00023136"/>
    </source>
</evidence>
<sequence length="230" mass="26188">MKILTAILILILALYTVTRKKPLEAIFGRTILSMVAVLLYAISAAPDVALAEALLGVVLSTFVYITLFRRMGKIRIGVVPVHSLFEKLGNTYRGLEYELVSTYARQNGYEIEITEYADQKELISSFVEGQVDMICGAVTRKMCPDHTDCYEILQTKFAILPDRRTVDLLTFKEYILKQSIRETVVFSQEIDEYVISIEKKTDLSLKFKDFYEAAKNSGKLELLRKKYVGD</sequence>
<dbReference type="Gene3D" id="3.40.190.10">
    <property type="entry name" value="Periplasmic binding protein-like II"/>
    <property type="match status" value="1"/>
</dbReference>
<dbReference type="EMBL" id="CP000812">
    <property type="protein sequence ID" value="ABV34609.1"/>
    <property type="molecule type" value="Genomic_DNA"/>
</dbReference>
<evidence type="ECO:0000259" key="8">
    <source>
        <dbReference type="Pfam" id="PF13244"/>
    </source>
</evidence>
<keyword evidence="10" id="KW-1185">Reference proteome</keyword>
<dbReference type="GO" id="GO:0005886">
    <property type="term" value="C:plasma membrane"/>
    <property type="evidence" value="ECO:0007669"/>
    <property type="project" value="UniProtKB-SubCell"/>
</dbReference>
<keyword evidence="4 6" id="KW-1133">Transmembrane helix</keyword>
<dbReference type="eggNOG" id="COG1563">
    <property type="taxonomic scope" value="Bacteria"/>
</dbReference>
<dbReference type="HOGENOM" id="CLU_105380_0_0_0"/>
<dbReference type="STRING" id="416591.Tlet_2055"/>
<dbReference type="InterPro" id="IPR001638">
    <property type="entry name" value="Solute-binding_3/MltF_N"/>
</dbReference>
<name>A8F8X5_PSELT</name>
<feature type="transmembrane region" description="Helical" evidence="6">
    <location>
        <begin position="35"/>
        <end position="65"/>
    </location>
</feature>
<reference evidence="9 10" key="2">
    <citation type="journal article" date="2009" name="Proc. Natl. Acad. Sci. U.S.A.">
        <title>On the chimeric nature, thermophilic origin, and phylogenetic placement of the Thermotogales.</title>
        <authorList>
            <person name="Zhaxybayeva O."/>
            <person name="Swithers K.S."/>
            <person name="Lapierre P."/>
            <person name="Fournier G.P."/>
            <person name="Bickhart D.M."/>
            <person name="DeBoy R.T."/>
            <person name="Nelson K.E."/>
            <person name="Nesbo C.L."/>
            <person name="Doolittle W.F."/>
            <person name="Gogarten J.P."/>
            <person name="Noll K.M."/>
        </authorList>
    </citation>
    <scope>NUCLEOTIDE SEQUENCE [LARGE SCALE GENOMIC DNA]</scope>
    <source>
        <strain evidence="10">ATCC BAA-301 / DSM 14385 / NBRC 107922 / TMO</strain>
    </source>
</reference>